<dbReference type="Pfam" id="PF09799">
    <property type="entry name" value="Transmemb_17"/>
    <property type="match status" value="1"/>
</dbReference>
<reference evidence="7" key="1">
    <citation type="submission" date="2023-01" db="EMBL/GenBank/DDBJ databases">
        <title>Metagenome sequencing of chrysophaentin producing Chrysophaeum taylorii.</title>
        <authorList>
            <person name="Davison J."/>
            <person name="Bewley C."/>
        </authorList>
    </citation>
    <scope>NUCLEOTIDE SEQUENCE</scope>
    <source>
        <strain evidence="7">NIES-1699</strain>
    </source>
</reference>
<keyword evidence="8" id="KW-1185">Reference proteome</keyword>
<dbReference type="AlphaFoldDB" id="A0AAD7XLD4"/>
<gene>
    <name evidence="7" type="ORF">CTAYLR_002491</name>
</gene>
<protein>
    <recommendedName>
        <fullName evidence="9">Transmembrane protein 17</fullName>
    </recommendedName>
</protein>
<feature type="transmembrane region" description="Helical" evidence="6">
    <location>
        <begin position="83"/>
        <end position="105"/>
    </location>
</feature>
<dbReference type="GO" id="GO:0016020">
    <property type="term" value="C:membrane"/>
    <property type="evidence" value="ECO:0007669"/>
    <property type="project" value="UniProtKB-SubCell"/>
</dbReference>
<evidence type="ECO:0000256" key="1">
    <source>
        <dbReference type="ARBA" id="ARBA00004141"/>
    </source>
</evidence>
<feature type="region of interest" description="Disordered" evidence="5">
    <location>
        <begin position="159"/>
        <end position="274"/>
    </location>
</feature>
<proteinExistence type="predicted"/>
<dbReference type="InterPro" id="IPR019184">
    <property type="entry name" value="Uncharacterised_TM-17"/>
</dbReference>
<evidence type="ECO:0000256" key="2">
    <source>
        <dbReference type="ARBA" id="ARBA00022692"/>
    </source>
</evidence>
<dbReference type="GO" id="GO:0035869">
    <property type="term" value="C:ciliary transition zone"/>
    <property type="evidence" value="ECO:0007669"/>
    <property type="project" value="TreeGrafter"/>
</dbReference>
<feature type="transmembrane region" description="Helical" evidence="6">
    <location>
        <begin position="18"/>
        <end position="37"/>
    </location>
</feature>
<evidence type="ECO:0000313" key="8">
    <source>
        <dbReference type="Proteomes" id="UP001230188"/>
    </source>
</evidence>
<organism evidence="7 8">
    <name type="scientific">Chrysophaeum taylorii</name>
    <dbReference type="NCBI Taxonomy" id="2483200"/>
    <lineage>
        <taxon>Eukaryota</taxon>
        <taxon>Sar</taxon>
        <taxon>Stramenopiles</taxon>
        <taxon>Ochrophyta</taxon>
        <taxon>Pelagophyceae</taxon>
        <taxon>Pelagomonadales</taxon>
        <taxon>Pelagomonadaceae</taxon>
        <taxon>Chrysophaeum</taxon>
    </lineage>
</organism>
<dbReference type="PANTHER" id="PTHR13531:SF6">
    <property type="entry name" value="TMEM (HUMAN TRANSMEMBRANE PROTEIN) HOMOLOG"/>
    <property type="match status" value="1"/>
</dbReference>
<keyword evidence="3 6" id="KW-1133">Transmembrane helix</keyword>
<dbReference type="Proteomes" id="UP001230188">
    <property type="component" value="Unassembled WGS sequence"/>
</dbReference>
<comment type="caution">
    <text evidence="7">The sequence shown here is derived from an EMBL/GenBank/DDBJ whole genome shotgun (WGS) entry which is preliminary data.</text>
</comment>
<feature type="transmembrane region" description="Helical" evidence="6">
    <location>
        <begin position="49"/>
        <end position="71"/>
    </location>
</feature>
<name>A0AAD7XLD4_9STRA</name>
<feature type="transmembrane region" description="Helical" evidence="6">
    <location>
        <begin position="112"/>
        <end position="131"/>
    </location>
</feature>
<accession>A0AAD7XLD4</accession>
<feature type="compositionally biased region" description="Low complexity" evidence="5">
    <location>
        <begin position="165"/>
        <end position="180"/>
    </location>
</feature>
<evidence type="ECO:0000256" key="4">
    <source>
        <dbReference type="ARBA" id="ARBA00023136"/>
    </source>
</evidence>
<evidence type="ECO:0008006" key="9">
    <source>
        <dbReference type="Google" id="ProtNLM"/>
    </source>
</evidence>
<comment type="subcellular location">
    <subcellularLocation>
        <location evidence="1">Membrane</location>
        <topology evidence="1">Multi-pass membrane protein</topology>
    </subcellularLocation>
</comment>
<dbReference type="EMBL" id="JAQMWT010000334">
    <property type="protein sequence ID" value="KAJ8604328.1"/>
    <property type="molecule type" value="Genomic_DNA"/>
</dbReference>
<dbReference type="PANTHER" id="PTHR13531">
    <property type="entry name" value="GEO07735P1-RELATED-RELATED"/>
    <property type="match status" value="1"/>
</dbReference>
<feature type="compositionally biased region" description="Low complexity" evidence="5">
    <location>
        <begin position="188"/>
        <end position="197"/>
    </location>
</feature>
<evidence type="ECO:0000256" key="3">
    <source>
        <dbReference type="ARBA" id="ARBA00022989"/>
    </source>
</evidence>
<sequence>MDDDLVEIKSSLGLQVLMYYQGFFSLLYLAVSGGCLLNKMANYEFSNAILELVTFPIFCLWTVTEVARVGLGYVGNVKEKVPMVSAFLLLTIFPQLVAVSFFTFLQDPKFPFDSACGSIMLVFLVLELVIGKRTLDVLIARQTAQFFRLCQEAELERMRATDAAPSPSVDPITTTTTTEAVPPPPVDPITTTTTTESVPPPPPPEVAAPAPTRGGRGESRAGAHRRRRRPVPRERTLNTDETESLLSRDPSEDEEPSIKQPGEPTDDVTNPLLG</sequence>
<evidence type="ECO:0000256" key="6">
    <source>
        <dbReference type="SAM" id="Phobius"/>
    </source>
</evidence>
<evidence type="ECO:0000256" key="5">
    <source>
        <dbReference type="SAM" id="MobiDB-lite"/>
    </source>
</evidence>
<evidence type="ECO:0000313" key="7">
    <source>
        <dbReference type="EMBL" id="KAJ8604328.1"/>
    </source>
</evidence>
<dbReference type="GO" id="GO:1905515">
    <property type="term" value="P:non-motile cilium assembly"/>
    <property type="evidence" value="ECO:0007669"/>
    <property type="project" value="TreeGrafter"/>
</dbReference>
<keyword evidence="2 6" id="KW-0812">Transmembrane</keyword>
<keyword evidence="4 6" id="KW-0472">Membrane</keyword>